<feature type="region of interest" description="Disordered" evidence="2">
    <location>
        <begin position="251"/>
        <end position="310"/>
    </location>
</feature>
<dbReference type="InterPro" id="IPR035984">
    <property type="entry name" value="Acyl-CoA-binding_sf"/>
</dbReference>
<dbReference type="AlphaFoldDB" id="A0A6F9D529"/>
<feature type="compositionally biased region" description="Low complexity" evidence="2">
    <location>
        <begin position="272"/>
        <end position="283"/>
    </location>
</feature>
<feature type="transmembrane region" description="Helical" evidence="3">
    <location>
        <begin position="384"/>
        <end position="401"/>
    </location>
</feature>
<keyword evidence="3" id="KW-0472">Membrane</keyword>
<accession>A0A6F9D529</accession>
<evidence type="ECO:0000313" key="5">
    <source>
        <dbReference type="EMBL" id="CAB3219679.1"/>
    </source>
</evidence>
<dbReference type="GO" id="GO:0000062">
    <property type="term" value="F:fatty-acyl-CoA binding"/>
    <property type="evidence" value="ECO:0007669"/>
    <property type="project" value="InterPro"/>
</dbReference>
<dbReference type="PROSITE" id="PS51228">
    <property type="entry name" value="ACB_2"/>
    <property type="match status" value="1"/>
</dbReference>
<name>A0A6F9D529_9ASCI</name>
<dbReference type="Gene3D" id="1.20.80.10">
    <property type="match status" value="1"/>
</dbReference>
<dbReference type="GO" id="GO:0006631">
    <property type="term" value="P:fatty acid metabolic process"/>
    <property type="evidence" value="ECO:0007669"/>
    <property type="project" value="TreeGrafter"/>
</dbReference>
<feature type="compositionally biased region" description="Low complexity" evidence="2">
    <location>
        <begin position="216"/>
        <end position="228"/>
    </location>
</feature>
<feature type="compositionally biased region" description="Basic and acidic residues" evidence="2">
    <location>
        <begin position="256"/>
        <end position="271"/>
    </location>
</feature>
<protein>
    <submittedName>
        <fullName evidence="5">Acyl-CoA-binding domain-containing protein 5</fullName>
    </submittedName>
</protein>
<keyword evidence="3" id="KW-0812">Transmembrane</keyword>
<reference evidence="5" key="1">
    <citation type="submission" date="2020-04" db="EMBL/GenBank/DDBJ databases">
        <authorList>
            <person name="Neveu A P."/>
        </authorList>
    </citation>
    <scope>NUCLEOTIDE SEQUENCE</scope>
    <source>
        <tissue evidence="5">Whole embryo</tissue>
    </source>
</reference>
<gene>
    <name evidence="5" type="primary">Acbd5</name>
</gene>
<proteinExistence type="evidence at transcript level"/>
<sequence>MADVQTKFKAALDVIQSLPKDGPYRPAPNMLLMFYAYYKQATEGPCNKPKPWSFDVINKAKWDAWNKLGNMTQETAMDNYVKELTKVMQDTPRIPDDQIIEVLPASDKSANFIQTLGNFYEVVDVKNQDVEKLKRLAAGNAGDKENDETPIPKVNGNHVQSNGHNHVEADDDITADDVIVADDRVQQEVEVRSESDDEFCDTSTDVAVVTKNYSLSHSEASSLSTESLNGTPSKDGNVSAVEQLLRFDESQPLMDGGERGARGVDRLKSTHTEGTTSTPSESTYPQIHDTPSRLPLQGGAGGSDEPWRNHGDKHAEIEERIAVVLLQLQRDMHSVLNRLTTLETIIMARQQDSQHRHHCCLHQSNGKTTQPSWWPFSDIHPKTALFFIIWPFLARIIMMFLRRYARRRR</sequence>
<dbReference type="PANTHER" id="PTHR23310">
    <property type="entry name" value="ACYL-COA-BINDING PROTEIN, ACBP"/>
    <property type="match status" value="1"/>
</dbReference>
<dbReference type="PANTHER" id="PTHR23310:SF77">
    <property type="entry name" value="LD25952P"/>
    <property type="match status" value="1"/>
</dbReference>
<evidence type="ECO:0000256" key="2">
    <source>
        <dbReference type="SAM" id="MobiDB-lite"/>
    </source>
</evidence>
<dbReference type="PROSITE" id="PS00880">
    <property type="entry name" value="ACB_1"/>
    <property type="match status" value="1"/>
</dbReference>
<evidence type="ECO:0000256" key="3">
    <source>
        <dbReference type="SAM" id="Phobius"/>
    </source>
</evidence>
<keyword evidence="3" id="KW-1133">Transmembrane helix</keyword>
<dbReference type="PRINTS" id="PR00689">
    <property type="entry name" value="ACOABINDINGP"/>
</dbReference>
<dbReference type="InterPro" id="IPR000582">
    <property type="entry name" value="Acyl-CoA-binding_protein"/>
</dbReference>
<dbReference type="FunFam" id="1.20.80.10:FF:000010">
    <property type="entry name" value="Acyl-CoA-binding domain-containing protein 5"/>
    <property type="match status" value="1"/>
</dbReference>
<dbReference type="EMBL" id="LR782646">
    <property type="protein sequence ID" value="CAB3219679.1"/>
    <property type="molecule type" value="mRNA"/>
</dbReference>
<dbReference type="InterPro" id="IPR014352">
    <property type="entry name" value="FERM/acyl-CoA-bd_prot_sf"/>
</dbReference>
<dbReference type="Pfam" id="PF00887">
    <property type="entry name" value="ACBP"/>
    <property type="match status" value="1"/>
</dbReference>
<feature type="domain" description="ACB" evidence="4">
    <location>
        <begin position="4"/>
        <end position="93"/>
    </location>
</feature>
<dbReference type="InterPro" id="IPR022408">
    <property type="entry name" value="Acyl-CoA-binding_prot_CS"/>
</dbReference>
<feature type="region of interest" description="Disordered" evidence="2">
    <location>
        <begin position="138"/>
        <end position="173"/>
    </location>
</feature>
<organism evidence="5">
    <name type="scientific">Phallusia mammillata</name>
    <dbReference type="NCBI Taxonomy" id="59560"/>
    <lineage>
        <taxon>Eukaryota</taxon>
        <taxon>Metazoa</taxon>
        <taxon>Chordata</taxon>
        <taxon>Tunicata</taxon>
        <taxon>Ascidiacea</taxon>
        <taxon>Phlebobranchia</taxon>
        <taxon>Ascidiidae</taxon>
        <taxon>Phallusia</taxon>
    </lineage>
</organism>
<dbReference type="SUPFAM" id="SSF47027">
    <property type="entry name" value="Acyl-CoA binding protein"/>
    <property type="match status" value="1"/>
</dbReference>
<keyword evidence="1" id="KW-0446">Lipid-binding</keyword>
<feature type="region of interest" description="Disordered" evidence="2">
    <location>
        <begin position="216"/>
        <end position="235"/>
    </location>
</feature>
<evidence type="ECO:0000259" key="4">
    <source>
        <dbReference type="PROSITE" id="PS51228"/>
    </source>
</evidence>
<evidence type="ECO:0000256" key="1">
    <source>
        <dbReference type="ARBA" id="ARBA00023121"/>
    </source>
</evidence>
<dbReference type="GO" id="GO:0005737">
    <property type="term" value="C:cytoplasm"/>
    <property type="evidence" value="ECO:0007669"/>
    <property type="project" value="TreeGrafter"/>
</dbReference>